<dbReference type="PANTHER" id="PTHR30270:SF0">
    <property type="entry name" value="THIAMINE-MONOPHOSPHATE KINASE"/>
    <property type="match status" value="1"/>
</dbReference>
<feature type="binding site" evidence="1">
    <location>
        <position position="231"/>
    </location>
    <ligand>
        <name>ATP</name>
        <dbReference type="ChEBI" id="CHEBI:30616"/>
    </ligand>
</feature>
<comment type="similarity">
    <text evidence="1">Belongs to the thiamine-monophosphate kinase family.</text>
</comment>
<feature type="region of interest" description="Disordered" evidence="2">
    <location>
        <begin position="354"/>
        <end position="376"/>
    </location>
</feature>
<dbReference type="InterPro" id="IPR010918">
    <property type="entry name" value="PurM-like_C_dom"/>
</dbReference>
<proteinExistence type="inferred from homology"/>
<dbReference type="SUPFAM" id="SSF56042">
    <property type="entry name" value="PurM C-terminal domain-like"/>
    <property type="match status" value="1"/>
</dbReference>
<dbReference type="GO" id="GO:0009229">
    <property type="term" value="P:thiamine diphosphate biosynthetic process"/>
    <property type="evidence" value="ECO:0007669"/>
    <property type="project" value="UniProtKB-UniRule"/>
</dbReference>
<evidence type="ECO:0000256" key="1">
    <source>
        <dbReference type="HAMAP-Rule" id="MF_02128"/>
    </source>
</evidence>
<comment type="catalytic activity">
    <reaction evidence="1">
        <text>thiamine phosphate + ATP = thiamine diphosphate + ADP</text>
        <dbReference type="Rhea" id="RHEA:15913"/>
        <dbReference type="ChEBI" id="CHEBI:30616"/>
        <dbReference type="ChEBI" id="CHEBI:37575"/>
        <dbReference type="ChEBI" id="CHEBI:58937"/>
        <dbReference type="ChEBI" id="CHEBI:456216"/>
        <dbReference type="EC" id="2.7.4.16"/>
    </reaction>
</comment>
<evidence type="ECO:0000259" key="3">
    <source>
        <dbReference type="Pfam" id="PF00586"/>
    </source>
</evidence>
<evidence type="ECO:0000313" key="5">
    <source>
        <dbReference type="EMBL" id="MYG38624.1"/>
    </source>
</evidence>
<dbReference type="InterPro" id="IPR036921">
    <property type="entry name" value="PurM-like_N_sf"/>
</dbReference>
<keyword evidence="1" id="KW-0784">Thiamine biosynthesis</keyword>
<feature type="binding site" evidence="1">
    <location>
        <position position="229"/>
    </location>
    <ligand>
        <name>Mg(2+)</name>
        <dbReference type="ChEBI" id="CHEBI:18420"/>
        <label>3</label>
    </ligand>
</feature>
<evidence type="ECO:0000259" key="4">
    <source>
        <dbReference type="Pfam" id="PF02769"/>
    </source>
</evidence>
<comment type="caution">
    <text evidence="5">The sequence shown here is derived from an EMBL/GenBank/DDBJ whole genome shotgun (WGS) entry which is preliminary data.</text>
</comment>
<dbReference type="PANTHER" id="PTHR30270">
    <property type="entry name" value="THIAMINE-MONOPHOSPHATE KINASE"/>
    <property type="match status" value="1"/>
</dbReference>
<feature type="binding site" evidence="1">
    <location>
        <position position="232"/>
    </location>
    <ligand>
        <name>Mg(2+)</name>
        <dbReference type="ChEBI" id="CHEBI:18420"/>
        <label>5</label>
    </ligand>
</feature>
<dbReference type="UniPathway" id="UPA00060">
    <property type="reaction ID" value="UER00142"/>
</dbReference>
<comment type="function">
    <text evidence="1">Catalyzes the ATP-dependent phosphorylation of thiamine-monophosphate (TMP) to form thiamine-pyrophosphate (TPP), the active form of vitamin B1.</text>
</comment>
<dbReference type="InterPro" id="IPR016188">
    <property type="entry name" value="PurM-like_N"/>
</dbReference>
<keyword evidence="1" id="KW-0479">Metal-binding</keyword>
<feature type="binding site" evidence="1">
    <location>
        <position position="51"/>
    </location>
    <ligand>
        <name>Mg(2+)</name>
        <dbReference type="ChEBI" id="CHEBI:18420"/>
        <label>4</label>
    </ligand>
</feature>
<dbReference type="CDD" id="cd02194">
    <property type="entry name" value="ThiL"/>
    <property type="match status" value="1"/>
</dbReference>
<dbReference type="Gene3D" id="3.30.1330.10">
    <property type="entry name" value="PurM-like, N-terminal domain"/>
    <property type="match status" value="1"/>
</dbReference>
<dbReference type="EMBL" id="VYDO01000214">
    <property type="protein sequence ID" value="MYG38624.1"/>
    <property type="molecule type" value="Genomic_DNA"/>
</dbReference>
<feature type="domain" description="PurM-like C-terminal" evidence="4">
    <location>
        <begin position="160"/>
        <end position="310"/>
    </location>
</feature>
<dbReference type="GO" id="GO:0009228">
    <property type="term" value="P:thiamine biosynthetic process"/>
    <property type="evidence" value="ECO:0007669"/>
    <property type="project" value="UniProtKB-KW"/>
</dbReference>
<dbReference type="SUPFAM" id="SSF55326">
    <property type="entry name" value="PurM N-terminal domain-like"/>
    <property type="match status" value="1"/>
</dbReference>
<feature type="binding site" evidence="1">
    <location>
        <position position="52"/>
    </location>
    <ligand>
        <name>Mg(2+)</name>
        <dbReference type="ChEBI" id="CHEBI:18420"/>
        <label>1</label>
    </ligand>
</feature>
<feature type="binding site" evidence="1">
    <location>
        <position position="53"/>
    </location>
    <ligand>
        <name>Mg(2+)</name>
        <dbReference type="ChEBI" id="CHEBI:18420"/>
        <label>1</label>
    </ligand>
</feature>
<dbReference type="GO" id="GO:0000287">
    <property type="term" value="F:magnesium ion binding"/>
    <property type="evidence" value="ECO:0007669"/>
    <property type="project" value="UniProtKB-UniRule"/>
</dbReference>
<accession>A0A6B1FBJ2</accession>
<feature type="binding site" evidence="1">
    <location>
        <position position="60"/>
    </location>
    <ligand>
        <name>substrate</name>
    </ligand>
</feature>
<feature type="binding site" evidence="1">
    <location>
        <position position="131"/>
    </location>
    <ligand>
        <name>Mg(2+)</name>
        <dbReference type="ChEBI" id="CHEBI:18420"/>
        <label>1</label>
    </ligand>
</feature>
<dbReference type="GO" id="GO:0009030">
    <property type="term" value="F:thiamine-phosphate kinase activity"/>
    <property type="evidence" value="ECO:0007669"/>
    <property type="project" value="UniProtKB-UniRule"/>
</dbReference>
<dbReference type="EC" id="2.7.4.16" evidence="1"/>
<dbReference type="Pfam" id="PF02769">
    <property type="entry name" value="AIRS_C"/>
    <property type="match status" value="1"/>
</dbReference>
<dbReference type="NCBIfam" id="TIGR01379">
    <property type="entry name" value="thiL"/>
    <property type="match status" value="1"/>
</dbReference>
<keyword evidence="1" id="KW-0547">Nucleotide-binding</keyword>
<evidence type="ECO:0000256" key="2">
    <source>
        <dbReference type="SAM" id="MobiDB-lite"/>
    </source>
</evidence>
<dbReference type="InterPro" id="IPR036676">
    <property type="entry name" value="PurM-like_C_sf"/>
</dbReference>
<feature type="binding site" evidence="1">
    <location>
        <begin position="130"/>
        <end position="131"/>
    </location>
    <ligand>
        <name>ATP</name>
        <dbReference type="ChEBI" id="CHEBI:30616"/>
    </ligand>
</feature>
<feature type="binding site" evidence="1">
    <location>
        <position position="156"/>
    </location>
    <ligand>
        <name>ATP</name>
        <dbReference type="ChEBI" id="CHEBI:30616"/>
    </ligand>
</feature>
<sequence length="376" mass="40076">MPMGKVHSPSVAELGERELLRRLERFAPPGQLADDAALMPSTPGCRCGVISTDVLVEDRHFSQTTTPPESVGWRAVMANVSDLAAMGADQVVGITVGLGCPGSLPWRWLESVYGGMVRALTRHGGHLLGGDCVESPMVSLAMTAIGTVDQGRVIRRHGAQVGDWLVCSGPHGLSSYGLSLLLHGVNPKSGSLQAQAIAAHCYPRARLDVLPRLRASQPPGTPWRVAGTDSSDGLAQALHLLCGEQGLGAHVHRLPLPAAFMGLPDGERHCLWGGEDFELVLALEPRWAQALLEREPSFCHVGVVTASHHLLLKDAQDGQLRPLPPGKPFDHFDFGPTVSMAARNARSECEPRVHGAAGEGSHLLATTSARSTTRWL</sequence>
<feature type="binding site" evidence="1">
    <location>
        <position position="35"/>
    </location>
    <ligand>
        <name>Mg(2+)</name>
        <dbReference type="ChEBI" id="CHEBI:18420"/>
        <label>3</label>
    </ligand>
</feature>
<feature type="binding site" evidence="1">
    <location>
        <position position="113"/>
    </location>
    <ligand>
        <name>ATP</name>
        <dbReference type="ChEBI" id="CHEBI:30616"/>
    </ligand>
</feature>
<dbReference type="HAMAP" id="MF_02128">
    <property type="entry name" value="TMP_kinase"/>
    <property type="match status" value="1"/>
</dbReference>
<keyword evidence="1" id="KW-0067">ATP-binding</keyword>
<comment type="miscellaneous">
    <text evidence="1">Reaction mechanism of ThiL seems to utilize a direct, inline transfer of the gamma-phosphate of ATP to TMP rather than a phosphorylated enzyme intermediate.</text>
</comment>
<dbReference type="Pfam" id="PF00586">
    <property type="entry name" value="AIRS"/>
    <property type="match status" value="1"/>
</dbReference>
<name>A0A6B1FBJ2_9SYNE</name>
<gene>
    <name evidence="1 5" type="primary">thiL</name>
    <name evidence="5" type="ORF">F4162_06560</name>
</gene>
<feature type="binding site" evidence="1">
    <location>
        <position position="329"/>
    </location>
    <ligand>
        <name>substrate</name>
    </ligand>
</feature>
<dbReference type="Gene3D" id="3.90.650.10">
    <property type="entry name" value="PurM-like C-terminal domain"/>
    <property type="match status" value="1"/>
</dbReference>
<dbReference type="GO" id="GO:0005524">
    <property type="term" value="F:ATP binding"/>
    <property type="evidence" value="ECO:0007669"/>
    <property type="project" value="UniProtKB-UniRule"/>
</dbReference>
<dbReference type="InterPro" id="IPR006283">
    <property type="entry name" value="ThiL-like"/>
</dbReference>
<keyword evidence="1 5" id="KW-0808">Transferase</keyword>
<organism evidence="5">
    <name type="scientific">Synechococcus sp. SB0676_bin_10</name>
    <dbReference type="NCBI Taxonomy" id="2604869"/>
    <lineage>
        <taxon>Bacteria</taxon>
        <taxon>Bacillati</taxon>
        <taxon>Cyanobacteriota</taxon>
        <taxon>Cyanophyceae</taxon>
        <taxon>Synechococcales</taxon>
        <taxon>Synechococcaceae</taxon>
        <taxon>Synechococcus</taxon>
    </lineage>
</organism>
<keyword evidence="1" id="KW-0460">Magnesium</keyword>
<feature type="binding site" evidence="1">
    <location>
        <position position="82"/>
    </location>
    <ligand>
        <name>Mg(2+)</name>
        <dbReference type="ChEBI" id="CHEBI:18420"/>
        <label>3</label>
    </ligand>
</feature>
<feature type="binding site" evidence="1">
    <location>
        <position position="275"/>
    </location>
    <ligand>
        <name>substrate</name>
    </ligand>
</feature>
<feature type="binding site" evidence="1">
    <location>
        <position position="53"/>
    </location>
    <ligand>
        <name>Mg(2+)</name>
        <dbReference type="ChEBI" id="CHEBI:18420"/>
        <label>2</label>
    </ligand>
</feature>
<feature type="binding site" evidence="1">
    <location>
        <position position="82"/>
    </location>
    <ligand>
        <name>Mg(2+)</name>
        <dbReference type="ChEBI" id="CHEBI:18420"/>
        <label>2</label>
    </ligand>
</feature>
<keyword evidence="1 5" id="KW-0418">Kinase</keyword>
<reference evidence="5" key="1">
    <citation type="submission" date="2019-09" db="EMBL/GenBank/DDBJ databases">
        <title>Characterisation of the sponge microbiome using genome-centric metagenomics.</title>
        <authorList>
            <person name="Engelberts J.P."/>
            <person name="Robbins S.J."/>
            <person name="De Goeij J.M."/>
            <person name="Aranda M."/>
            <person name="Bell S.C."/>
            <person name="Webster N.S."/>
        </authorList>
    </citation>
    <scope>NUCLEOTIDE SEQUENCE</scope>
    <source>
        <strain evidence="5">SB0676_bin_10</strain>
    </source>
</reference>
<dbReference type="AlphaFoldDB" id="A0A6B1FBJ2"/>
<feature type="binding site" evidence="1">
    <location>
        <position position="82"/>
    </location>
    <ligand>
        <name>Mg(2+)</name>
        <dbReference type="ChEBI" id="CHEBI:18420"/>
        <label>4</label>
    </ligand>
</feature>
<feature type="domain" description="PurM-like N-terminal" evidence="3">
    <location>
        <begin position="34"/>
        <end position="148"/>
    </location>
</feature>
<feature type="compositionally biased region" description="Polar residues" evidence="2">
    <location>
        <begin position="364"/>
        <end position="376"/>
    </location>
</feature>
<protein>
    <recommendedName>
        <fullName evidence="1">Thiamine-monophosphate kinase</fullName>
        <shortName evidence="1">TMP kinase</shortName>
        <shortName evidence="1">Thiamine-phosphate kinase</shortName>
        <ecNumber evidence="1">2.7.4.16</ecNumber>
    </recommendedName>
</protein>
<feature type="binding site" evidence="1">
    <location>
        <position position="35"/>
    </location>
    <ligand>
        <name>Mg(2+)</name>
        <dbReference type="ChEBI" id="CHEBI:18420"/>
        <label>4</label>
    </ligand>
</feature>
<comment type="pathway">
    <text evidence="1">Cofactor biosynthesis; thiamine diphosphate biosynthesis; thiamine diphosphate from thiamine phosphate: step 1/1.</text>
</comment>